<dbReference type="GO" id="GO:0004674">
    <property type="term" value="F:protein serine/threonine kinase activity"/>
    <property type="evidence" value="ECO:0007669"/>
    <property type="project" value="TreeGrafter"/>
</dbReference>
<evidence type="ECO:0000259" key="4">
    <source>
        <dbReference type="PROSITE" id="PS50011"/>
    </source>
</evidence>
<protein>
    <recommendedName>
        <fullName evidence="8">Non-specific serine/threonine protein kinase</fullName>
    </recommendedName>
</protein>
<dbReference type="EMBL" id="CAJVCH010570492">
    <property type="protein sequence ID" value="CAG7835050.1"/>
    <property type="molecule type" value="Genomic_DNA"/>
</dbReference>
<dbReference type="GO" id="GO:0005737">
    <property type="term" value="C:cytoplasm"/>
    <property type="evidence" value="ECO:0007669"/>
    <property type="project" value="TreeGrafter"/>
</dbReference>
<proteinExistence type="predicted"/>
<dbReference type="PROSITE" id="PS50032">
    <property type="entry name" value="KA1"/>
    <property type="match status" value="1"/>
</dbReference>
<evidence type="ECO:0000313" key="7">
    <source>
        <dbReference type="Proteomes" id="UP000708208"/>
    </source>
</evidence>
<keyword evidence="7" id="KW-1185">Reference proteome</keyword>
<dbReference type="PANTHER" id="PTHR24346">
    <property type="entry name" value="MAP/MICROTUBULE AFFINITY-REGULATING KINASE"/>
    <property type="match status" value="1"/>
</dbReference>
<keyword evidence="2" id="KW-0067">ATP-binding</keyword>
<dbReference type="Pfam" id="PF02149">
    <property type="entry name" value="KA1"/>
    <property type="match status" value="1"/>
</dbReference>
<evidence type="ECO:0000256" key="1">
    <source>
        <dbReference type="ARBA" id="ARBA00022741"/>
    </source>
</evidence>
<dbReference type="InterPro" id="IPR000719">
    <property type="entry name" value="Prot_kinase_dom"/>
</dbReference>
<dbReference type="GO" id="GO:0035556">
    <property type="term" value="P:intracellular signal transduction"/>
    <property type="evidence" value="ECO:0007669"/>
    <property type="project" value="TreeGrafter"/>
</dbReference>
<comment type="caution">
    <text evidence="6">The sequence shown here is derived from an EMBL/GenBank/DDBJ whole genome shotgun (WGS) entry which is preliminary data.</text>
</comment>
<keyword evidence="1" id="KW-0547">Nucleotide-binding</keyword>
<dbReference type="Pfam" id="PF00069">
    <property type="entry name" value="Pkinase"/>
    <property type="match status" value="1"/>
</dbReference>
<reference evidence="6" key="1">
    <citation type="submission" date="2021-06" db="EMBL/GenBank/DDBJ databases">
        <authorList>
            <person name="Hodson N. C."/>
            <person name="Mongue J. A."/>
            <person name="Jaron S. K."/>
        </authorList>
    </citation>
    <scope>NUCLEOTIDE SEQUENCE</scope>
</reference>
<dbReference type="InterPro" id="IPR001772">
    <property type="entry name" value="KA1_dom"/>
</dbReference>
<dbReference type="GO" id="GO:0005524">
    <property type="term" value="F:ATP binding"/>
    <property type="evidence" value="ECO:0007669"/>
    <property type="project" value="UniProtKB-KW"/>
</dbReference>
<feature type="region of interest" description="Disordered" evidence="3">
    <location>
        <begin position="271"/>
        <end position="302"/>
    </location>
</feature>
<sequence length="503" mass="56407">MENILLDGGNNVKLIDFGLCAAPEGGLAARLETCCGSPAYAAPELIKGERYIGTSADVWSLGVLLYALLCGRLPFDDPNLTILYRKIQDGRYAEPRYLSEGSKNILRCMLQVDPNYRLTVDQLLVHTWCQDGKVVQVPNVYINSHEGDLDEDVVLLMSSYFQLRPATLKMKISQWDYETQEVATYLMLLDRKLKYGEQTFHAFGINIETSGKPNPYQHLNFGKIQKSLAAEFSECDTIDAILNVPPRAYHSSMEGGLDDCNLLQIGSPKVEEEKENHNESTYNEFSRPKIPSPKKQPKFNENVPSMANGLSPARSADCVYTDGMKTPRQEKWRSVHPSPGNVITPSRRKVLGSIERGMDKIRLMLTPKTGSKHKPKLKTIPYHGKSAFNISVTSHADPDCLISELKSSLASIGIECKQRGYRLLGKVESKDTRVLKFELEVVAIDELNRIGIRRKRQQGDAWAYKRIIEQVLTLSHVNEKTEMPPPSTPLAPTPISARLQTMV</sequence>
<dbReference type="SMART" id="SM00220">
    <property type="entry name" value="S_TKc"/>
    <property type="match status" value="1"/>
</dbReference>
<evidence type="ECO:0008006" key="8">
    <source>
        <dbReference type="Google" id="ProtNLM"/>
    </source>
</evidence>
<evidence type="ECO:0000256" key="3">
    <source>
        <dbReference type="SAM" id="MobiDB-lite"/>
    </source>
</evidence>
<evidence type="ECO:0000256" key="2">
    <source>
        <dbReference type="ARBA" id="ARBA00022840"/>
    </source>
</evidence>
<dbReference type="AlphaFoldDB" id="A0A8J2PSG4"/>
<feature type="domain" description="KA1" evidence="5">
    <location>
        <begin position="428"/>
        <end position="477"/>
    </location>
</feature>
<dbReference type="FunFam" id="1.10.510.10:FF:000571">
    <property type="entry name" value="Maternal embryonic leucine zipper kinase"/>
    <property type="match status" value="1"/>
</dbReference>
<name>A0A8J2PSG4_9HEXA</name>
<accession>A0A8J2PSG4</accession>
<dbReference type="PROSITE" id="PS50011">
    <property type="entry name" value="PROTEIN_KINASE_DOM"/>
    <property type="match status" value="1"/>
</dbReference>
<feature type="domain" description="Protein kinase" evidence="4">
    <location>
        <begin position="1"/>
        <end position="129"/>
    </location>
</feature>
<dbReference type="Proteomes" id="UP000708208">
    <property type="component" value="Unassembled WGS sequence"/>
</dbReference>
<organism evidence="6 7">
    <name type="scientific">Allacma fusca</name>
    <dbReference type="NCBI Taxonomy" id="39272"/>
    <lineage>
        <taxon>Eukaryota</taxon>
        <taxon>Metazoa</taxon>
        <taxon>Ecdysozoa</taxon>
        <taxon>Arthropoda</taxon>
        <taxon>Hexapoda</taxon>
        <taxon>Collembola</taxon>
        <taxon>Symphypleona</taxon>
        <taxon>Sminthuridae</taxon>
        <taxon>Allacma</taxon>
    </lineage>
</organism>
<dbReference type="OrthoDB" id="193931at2759"/>
<evidence type="ECO:0000259" key="5">
    <source>
        <dbReference type="PROSITE" id="PS50032"/>
    </source>
</evidence>
<gene>
    <name evidence="6" type="ORF">AFUS01_LOCUS44476</name>
</gene>
<dbReference type="PANTHER" id="PTHR24346:SF30">
    <property type="entry name" value="MATERNAL EMBRYONIC LEUCINE ZIPPER KINASE"/>
    <property type="match status" value="1"/>
</dbReference>
<evidence type="ECO:0000313" key="6">
    <source>
        <dbReference type="EMBL" id="CAG7835050.1"/>
    </source>
</evidence>